<dbReference type="InterPro" id="IPR026906">
    <property type="entry name" value="LRR_5"/>
</dbReference>
<dbReference type="Pfam" id="PF13306">
    <property type="entry name" value="LRR_5"/>
    <property type="match status" value="1"/>
</dbReference>
<protein>
    <submittedName>
        <fullName evidence="1">Leucine rich repeats-containing protein</fullName>
    </submittedName>
</protein>
<accession>A0A146KJR8</accession>
<feature type="non-terminal residue" evidence="1">
    <location>
        <position position="1"/>
    </location>
</feature>
<name>A0A146KJR8_9EUKA</name>
<dbReference type="Gene3D" id="3.80.10.10">
    <property type="entry name" value="Ribonuclease Inhibitor"/>
    <property type="match status" value="1"/>
</dbReference>
<dbReference type="AlphaFoldDB" id="A0A146KJR8"/>
<reference evidence="1" key="1">
    <citation type="submission" date="2015-07" db="EMBL/GenBank/DDBJ databases">
        <title>Adaptation to a free-living lifestyle via gene acquisitions in the diplomonad Trepomonas sp. PC1.</title>
        <authorList>
            <person name="Xu F."/>
            <person name="Jerlstrom-Hultqvist J."/>
            <person name="Kolisko M."/>
            <person name="Simpson A.G.B."/>
            <person name="Roger A.J."/>
            <person name="Svard S.G."/>
            <person name="Andersson J.O."/>
        </authorList>
    </citation>
    <scope>NUCLEOTIDE SEQUENCE</scope>
    <source>
        <strain evidence="1">PC1</strain>
    </source>
</reference>
<proteinExistence type="predicted"/>
<dbReference type="InterPro" id="IPR032675">
    <property type="entry name" value="LRR_dom_sf"/>
</dbReference>
<organism evidence="1">
    <name type="scientific">Trepomonas sp. PC1</name>
    <dbReference type="NCBI Taxonomy" id="1076344"/>
    <lineage>
        <taxon>Eukaryota</taxon>
        <taxon>Metamonada</taxon>
        <taxon>Diplomonadida</taxon>
        <taxon>Hexamitidae</taxon>
        <taxon>Hexamitinae</taxon>
        <taxon>Trepomonas</taxon>
    </lineage>
</organism>
<dbReference type="SUPFAM" id="SSF52058">
    <property type="entry name" value="L domain-like"/>
    <property type="match status" value="1"/>
</dbReference>
<evidence type="ECO:0000313" key="1">
    <source>
        <dbReference type="EMBL" id="JAP96378.1"/>
    </source>
</evidence>
<gene>
    <name evidence="1" type="ORF">TPC1_10305</name>
</gene>
<dbReference type="EMBL" id="GDID01000228">
    <property type="protein sequence ID" value="JAP96378.1"/>
    <property type="molecule type" value="Transcribed_RNA"/>
</dbReference>
<sequence length="307" mass="35326">IDSVMMAIMNLAKQKTFRQFLKKVNITIQQFDAAAHGDILNGCLILKDVDLKGSYFAEMKNLGKKFDYVIAPFLEAVSVNNQFRETAVMEVFMPLVQKVSSGGFYDVELESLHFPSLAKARDFSFYYNTFVTINLSSLKTLDSHCSFSKCANLRLFVAPKLQNINRSCFSNCKKLEAVLTPNATVSDMAFAFCPKIKTILAFQWNFSCDCKKCPRCTKTLRNCLENGDKFARSEEYKLIQRQEQYDKEFVRYQPKMIQFDLMATKNQRKTLELCSLRRQQNQTIKNVQLIGQFLQCVGQQTITNHTE</sequence>